<dbReference type="CDD" id="cd00569">
    <property type="entry name" value="HTH_Hin_like"/>
    <property type="match status" value="1"/>
</dbReference>
<evidence type="ECO:0000256" key="5">
    <source>
        <dbReference type="PROSITE-ProRule" id="PRU10137"/>
    </source>
</evidence>
<dbReference type="InterPro" id="IPR006119">
    <property type="entry name" value="Resolv_N"/>
</dbReference>
<dbReference type="PROSITE" id="PS00397">
    <property type="entry name" value="RECOMBINASES_1"/>
    <property type="match status" value="1"/>
</dbReference>
<dbReference type="PANTHER" id="PTHR30461:SF26">
    <property type="entry name" value="RESOLVASE HOMOLOG YNEB"/>
    <property type="match status" value="1"/>
</dbReference>
<dbReference type="Proteomes" id="UP000642509">
    <property type="component" value="Unassembled WGS sequence"/>
</dbReference>
<dbReference type="InterPro" id="IPR036162">
    <property type="entry name" value="Resolvase-like_N_sf"/>
</dbReference>
<feature type="domain" description="Resolvase/invertase-type recombinase catalytic" evidence="6">
    <location>
        <begin position="4"/>
        <end position="140"/>
    </location>
</feature>
<dbReference type="Gene3D" id="1.10.10.60">
    <property type="entry name" value="Homeodomain-like"/>
    <property type="match status" value="1"/>
</dbReference>
<dbReference type="Pfam" id="PF00239">
    <property type="entry name" value="Resolvase"/>
    <property type="match status" value="1"/>
</dbReference>
<keyword evidence="2" id="KW-0229">DNA integration</keyword>
<feature type="active site" description="O-(5'-phospho-DNA)-serine intermediate" evidence="5">
    <location>
        <position position="12"/>
    </location>
</feature>
<accession>A0ABQ2MA54</accession>
<dbReference type="Gene3D" id="3.40.50.1390">
    <property type="entry name" value="Resolvase, N-terminal catalytic domain"/>
    <property type="match status" value="1"/>
</dbReference>
<protein>
    <submittedName>
        <fullName evidence="7">Transposase</fullName>
    </submittedName>
</protein>
<dbReference type="InterPro" id="IPR050639">
    <property type="entry name" value="SSR_resolvase"/>
</dbReference>
<keyword evidence="3" id="KW-0238">DNA-binding</keyword>
<dbReference type="InterPro" id="IPR009057">
    <property type="entry name" value="Homeodomain-like_sf"/>
</dbReference>
<name>A0ABQ2MA54_9MICC</name>
<evidence type="ECO:0000256" key="2">
    <source>
        <dbReference type="ARBA" id="ARBA00022908"/>
    </source>
</evidence>
<evidence type="ECO:0000256" key="4">
    <source>
        <dbReference type="ARBA" id="ARBA00023172"/>
    </source>
</evidence>
<dbReference type="SMART" id="SM00857">
    <property type="entry name" value="Resolvase"/>
    <property type="match status" value="1"/>
</dbReference>
<gene>
    <name evidence="7" type="ORF">GCM10010977_28910</name>
</gene>
<keyword evidence="4" id="KW-0233">DNA recombination</keyword>
<comment type="caution">
    <text evidence="7">The sequence shown here is derived from an EMBL/GenBank/DDBJ whole genome shotgun (WGS) entry which is preliminary data.</text>
</comment>
<dbReference type="PROSITE" id="PS51736">
    <property type="entry name" value="RECOMBINASES_3"/>
    <property type="match status" value="1"/>
</dbReference>
<evidence type="ECO:0000259" key="6">
    <source>
        <dbReference type="PROSITE" id="PS51736"/>
    </source>
</evidence>
<dbReference type="SUPFAM" id="SSF53041">
    <property type="entry name" value="Resolvase-like"/>
    <property type="match status" value="1"/>
</dbReference>
<dbReference type="SUPFAM" id="SSF46689">
    <property type="entry name" value="Homeodomain-like"/>
    <property type="match status" value="1"/>
</dbReference>
<dbReference type="EMBL" id="BMLQ01000010">
    <property type="protein sequence ID" value="GGO48705.1"/>
    <property type="molecule type" value="Genomic_DNA"/>
</dbReference>
<dbReference type="Pfam" id="PF13384">
    <property type="entry name" value="HTH_23"/>
    <property type="match status" value="1"/>
</dbReference>
<dbReference type="PANTHER" id="PTHR30461">
    <property type="entry name" value="DNA-INVERTASE FROM LAMBDOID PROPHAGE"/>
    <property type="match status" value="1"/>
</dbReference>
<evidence type="ECO:0000256" key="1">
    <source>
        <dbReference type="ARBA" id="ARBA00009913"/>
    </source>
</evidence>
<dbReference type="CDD" id="cd03768">
    <property type="entry name" value="SR_ResInv"/>
    <property type="match status" value="1"/>
</dbReference>
<reference evidence="8" key="1">
    <citation type="journal article" date="2019" name="Int. J. Syst. Evol. Microbiol.">
        <title>The Global Catalogue of Microorganisms (GCM) 10K type strain sequencing project: providing services to taxonomists for standard genome sequencing and annotation.</title>
        <authorList>
            <consortium name="The Broad Institute Genomics Platform"/>
            <consortium name="The Broad Institute Genome Sequencing Center for Infectious Disease"/>
            <person name="Wu L."/>
            <person name="Ma J."/>
        </authorList>
    </citation>
    <scope>NUCLEOTIDE SEQUENCE [LARGE SCALE GENOMIC DNA]</scope>
    <source>
        <strain evidence="8">CGMCC 1.7064</strain>
    </source>
</reference>
<evidence type="ECO:0000313" key="8">
    <source>
        <dbReference type="Proteomes" id="UP000642509"/>
    </source>
</evidence>
<keyword evidence="8" id="KW-1185">Reference proteome</keyword>
<proteinExistence type="inferred from homology"/>
<evidence type="ECO:0000256" key="3">
    <source>
        <dbReference type="ARBA" id="ARBA00023125"/>
    </source>
</evidence>
<evidence type="ECO:0000313" key="7">
    <source>
        <dbReference type="EMBL" id="GGO48705.1"/>
    </source>
</evidence>
<sequence>MVGQVVGYVRVSSVDQNPDRQLEAIGECTKVFTDKVSGKSRAKRTGLAKLLDYIRDGDTVRVASMDRLGRSTRDLFDLVDEIAAKGAAVEFVKERITVDKHGSSPIDALMLGVMASFAEFERNLIRERQAEGIALAKAKGKYVQVPKLSAQDVEQAQAMIDLGLPKTEIAVRLGVSRQTLYSTLHRYANAEEHPA</sequence>
<organism evidence="7 8">
    <name type="scientific">Citricoccus zhacaiensis</name>
    <dbReference type="NCBI Taxonomy" id="489142"/>
    <lineage>
        <taxon>Bacteria</taxon>
        <taxon>Bacillati</taxon>
        <taxon>Actinomycetota</taxon>
        <taxon>Actinomycetes</taxon>
        <taxon>Micrococcales</taxon>
        <taxon>Micrococcaceae</taxon>
        <taxon>Citricoccus</taxon>
    </lineage>
</organism>
<dbReference type="RefSeq" id="WP_188806875.1">
    <property type="nucleotide sequence ID" value="NZ_BAAAOU010000010.1"/>
</dbReference>
<dbReference type="InterPro" id="IPR006118">
    <property type="entry name" value="Recombinase_CS"/>
</dbReference>
<comment type="similarity">
    <text evidence="1">Belongs to the site-specific recombinase resolvase family.</text>
</comment>